<evidence type="ECO:0000313" key="3">
    <source>
        <dbReference type="EMBL" id="MBD9700201.1"/>
    </source>
</evidence>
<dbReference type="RefSeq" id="WP_192281367.1">
    <property type="nucleotide sequence ID" value="NZ_JACZDF010000007.1"/>
</dbReference>
<reference evidence="3 4" key="1">
    <citation type="submission" date="2020-09" db="EMBL/GenBank/DDBJ databases">
        <title>Flavimobilis rhizosphaerae sp. nov., isolated from rhizosphere soil of Spartina alterniflora.</title>
        <authorList>
            <person name="Hanqin C."/>
        </authorList>
    </citation>
    <scope>NUCLEOTIDE SEQUENCE [LARGE SCALE GENOMIC DNA]</scope>
    <source>
        <strain evidence="3 4">GY 10621</strain>
    </source>
</reference>
<dbReference type="Proteomes" id="UP000642107">
    <property type="component" value="Unassembled WGS sequence"/>
</dbReference>
<dbReference type="Pfam" id="PF24481">
    <property type="entry name" value="CT398_CC"/>
    <property type="match status" value="1"/>
</dbReference>
<proteinExistence type="predicted"/>
<keyword evidence="4" id="KW-1185">Reference proteome</keyword>
<sequence>MATAPAADQARLLDVQALDTRLDQIAHKRSHHPTLARIAELDGQLADLHASLVASRTAVADLRRELTKAEDDVTQVRERAERNQKRLDSGAVSAKDAAALLSENESLAKRQEVLEEIELDVMERLEAHETALAGVEQAHNELVAAREGVVAERDAAYAELDGEARDVAAQRATTVDGLDTTLVTTYEKLRARLGGVAVAALRHGRSEASGMPVSPVELSRIKALGPDELVYCEDTGRLLVRGEDAF</sequence>
<evidence type="ECO:0000313" key="4">
    <source>
        <dbReference type="Proteomes" id="UP000642107"/>
    </source>
</evidence>
<keyword evidence="1" id="KW-0175">Coiled coil</keyword>
<dbReference type="EMBL" id="JACZDF010000007">
    <property type="protein sequence ID" value="MBD9700201.1"/>
    <property type="molecule type" value="Genomic_DNA"/>
</dbReference>
<protein>
    <recommendedName>
        <fullName evidence="2">CT398-like coiled coil hairpin domain-containing protein</fullName>
    </recommendedName>
</protein>
<organism evidence="3 4">
    <name type="scientific">Flavimobilis rhizosphaerae</name>
    <dbReference type="NCBI Taxonomy" id="2775421"/>
    <lineage>
        <taxon>Bacteria</taxon>
        <taxon>Bacillati</taxon>
        <taxon>Actinomycetota</taxon>
        <taxon>Actinomycetes</taxon>
        <taxon>Micrococcales</taxon>
        <taxon>Jonesiaceae</taxon>
        <taxon>Flavimobilis</taxon>
    </lineage>
</organism>
<evidence type="ECO:0000256" key="1">
    <source>
        <dbReference type="SAM" id="Coils"/>
    </source>
</evidence>
<name>A0ABR9DSY3_9MICO</name>
<comment type="caution">
    <text evidence="3">The sequence shown here is derived from an EMBL/GenBank/DDBJ whole genome shotgun (WGS) entry which is preliminary data.</text>
</comment>
<dbReference type="InterPro" id="IPR056003">
    <property type="entry name" value="CT398_CC_hairpin"/>
</dbReference>
<evidence type="ECO:0000259" key="2">
    <source>
        <dbReference type="Pfam" id="PF24481"/>
    </source>
</evidence>
<feature type="coiled-coil region" evidence="1">
    <location>
        <begin position="52"/>
        <end position="86"/>
    </location>
</feature>
<feature type="domain" description="CT398-like coiled coil hairpin" evidence="2">
    <location>
        <begin position="15"/>
        <end position="193"/>
    </location>
</feature>
<accession>A0ABR9DSY3</accession>
<dbReference type="Gene3D" id="1.10.287.1490">
    <property type="match status" value="1"/>
</dbReference>
<gene>
    <name evidence="3" type="ORF">IGS67_12000</name>
</gene>